<accession>A0A841EFM9</accession>
<name>A0A841EFM9_9BACT</name>
<keyword evidence="2" id="KW-1185">Reference proteome</keyword>
<dbReference type="InterPro" id="IPR052550">
    <property type="entry name" value="Pyrimidine_5'-ntase_YjjG"/>
</dbReference>
<dbReference type="InterPro" id="IPR023198">
    <property type="entry name" value="PGP-like_dom2"/>
</dbReference>
<dbReference type="InterPro" id="IPR041492">
    <property type="entry name" value="HAD_2"/>
</dbReference>
<dbReference type="AlphaFoldDB" id="A0A841EFM9"/>
<dbReference type="PANTHER" id="PTHR47478">
    <property type="match status" value="1"/>
</dbReference>
<dbReference type="Gene3D" id="1.10.150.240">
    <property type="entry name" value="Putative phosphatase, domain 2"/>
    <property type="match status" value="1"/>
</dbReference>
<proteinExistence type="predicted"/>
<organism evidence="1 2">
    <name type="scientific">Arcicella rosea</name>
    <dbReference type="NCBI Taxonomy" id="502909"/>
    <lineage>
        <taxon>Bacteria</taxon>
        <taxon>Pseudomonadati</taxon>
        <taxon>Bacteroidota</taxon>
        <taxon>Cytophagia</taxon>
        <taxon>Cytophagales</taxon>
        <taxon>Flectobacillaceae</taxon>
        <taxon>Arcicella</taxon>
    </lineage>
</organism>
<dbReference type="SUPFAM" id="SSF56784">
    <property type="entry name" value="HAD-like"/>
    <property type="match status" value="1"/>
</dbReference>
<dbReference type="Gene3D" id="3.40.50.1000">
    <property type="entry name" value="HAD superfamily/HAD-like"/>
    <property type="match status" value="1"/>
</dbReference>
<dbReference type="RefSeq" id="WP_184129584.1">
    <property type="nucleotide sequence ID" value="NZ_JACHKT010000002.1"/>
</dbReference>
<gene>
    <name evidence="1" type="ORF">HNP25_000446</name>
</gene>
<dbReference type="GO" id="GO:0008253">
    <property type="term" value="F:5'-nucleotidase activity"/>
    <property type="evidence" value="ECO:0007669"/>
    <property type="project" value="InterPro"/>
</dbReference>
<evidence type="ECO:0000313" key="2">
    <source>
        <dbReference type="Proteomes" id="UP000524404"/>
    </source>
</evidence>
<dbReference type="PANTHER" id="PTHR47478:SF1">
    <property type="entry name" value="PYRIMIDINE 5'-NUCLEOTIDASE YJJG"/>
    <property type="match status" value="1"/>
</dbReference>
<dbReference type="Pfam" id="PF13419">
    <property type="entry name" value="HAD_2"/>
    <property type="match status" value="1"/>
</dbReference>
<dbReference type="InterPro" id="IPR036412">
    <property type="entry name" value="HAD-like_sf"/>
</dbReference>
<dbReference type="EMBL" id="JACHKT010000002">
    <property type="protein sequence ID" value="MBB6001806.1"/>
    <property type="molecule type" value="Genomic_DNA"/>
</dbReference>
<reference evidence="1 2" key="1">
    <citation type="submission" date="2020-08" db="EMBL/GenBank/DDBJ databases">
        <title>Functional genomics of gut bacteria from endangered species of beetles.</title>
        <authorList>
            <person name="Carlos-Shanley C."/>
        </authorList>
    </citation>
    <scope>NUCLEOTIDE SEQUENCE [LARGE SCALE GENOMIC DNA]</scope>
    <source>
        <strain evidence="1 2">S00070</strain>
    </source>
</reference>
<comment type="caution">
    <text evidence="1">The sequence shown here is derived from an EMBL/GenBank/DDBJ whole genome shotgun (WGS) entry which is preliminary data.</text>
</comment>
<keyword evidence="1" id="KW-0378">Hydrolase</keyword>
<dbReference type="InterPro" id="IPR011951">
    <property type="entry name" value="HAD-SF_hydro_IA_YjjG/PynA"/>
</dbReference>
<protein>
    <submittedName>
        <fullName evidence="1">Putative hydrolase of the HAD superfamily</fullName>
    </submittedName>
</protein>
<evidence type="ECO:0000313" key="1">
    <source>
        <dbReference type="EMBL" id="MBB6001806.1"/>
    </source>
</evidence>
<dbReference type="NCBIfam" id="TIGR01549">
    <property type="entry name" value="HAD-SF-IA-v1"/>
    <property type="match status" value="1"/>
</dbReference>
<dbReference type="InterPro" id="IPR023214">
    <property type="entry name" value="HAD_sf"/>
</dbReference>
<dbReference type="SFLD" id="SFLDS00003">
    <property type="entry name" value="Haloacid_Dehalogenase"/>
    <property type="match status" value="1"/>
</dbReference>
<dbReference type="NCBIfam" id="TIGR02254">
    <property type="entry name" value="YjjG_YfnB"/>
    <property type="match status" value="1"/>
</dbReference>
<dbReference type="Proteomes" id="UP000524404">
    <property type="component" value="Unassembled WGS sequence"/>
</dbReference>
<sequence length="231" mass="26841">MYKHLFFDLDHTLWDHNTNSKQALDEVYQHFALHTYGIPSSHQFYLKFNEINHQLWDLYEQGKIAQPELRHNRFRMIFTELGCYDYSLCDEISDTYINISVRKPNLLPNAKSVLNYLFPKYPLHIITNGFMEVQDIKMTSSGIKQYFREIVTSQNSGFKKPEVGIFEYALALVGAKPHECIMIGDSFQSDIVGAAKAGIDTVFFNPDGRKQDITLQPKHEVKDLIELKEIL</sequence>
<dbReference type="SFLD" id="SFLDG01129">
    <property type="entry name" value="C1.5:_HAD__Beta-PGM__Phosphata"/>
    <property type="match status" value="1"/>
</dbReference>
<dbReference type="InterPro" id="IPR006439">
    <property type="entry name" value="HAD-SF_hydro_IA"/>
</dbReference>